<dbReference type="InterPro" id="IPR017871">
    <property type="entry name" value="ABC_transporter-like_CS"/>
</dbReference>
<dbReference type="EMBL" id="BSTI01000008">
    <property type="protein sequence ID" value="GLY67594.1"/>
    <property type="molecule type" value="Genomic_DNA"/>
</dbReference>
<dbReference type="PROSITE" id="PS50893">
    <property type="entry name" value="ABC_TRANSPORTER_2"/>
    <property type="match status" value="1"/>
</dbReference>
<reference evidence="5" key="1">
    <citation type="submission" date="2023-03" db="EMBL/GenBank/DDBJ databases">
        <title>Amycolatopsis taiwanensis NBRC 103393.</title>
        <authorList>
            <person name="Ichikawa N."/>
            <person name="Sato H."/>
            <person name="Tonouchi N."/>
        </authorList>
    </citation>
    <scope>NUCLEOTIDE SEQUENCE</scope>
    <source>
        <strain evidence="5">NBRC 103393</strain>
    </source>
</reference>
<evidence type="ECO:0000313" key="6">
    <source>
        <dbReference type="Proteomes" id="UP001165136"/>
    </source>
</evidence>
<dbReference type="SMART" id="SM00382">
    <property type="entry name" value="AAA"/>
    <property type="match status" value="1"/>
</dbReference>
<keyword evidence="1" id="KW-0813">Transport</keyword>
<evidence type="ECO:0000313" key="5">
    <source>
        <dbReference type="EMBL" id="GLY67594.1"/>
    </source>
</evidence>
<dbReference type="AlphaFoldDB" id="A0A9W6R105"/>
<proteinExistence type="predicted"/>
<gene>
    <name evidence="5" type="ORF">Atai01_42130</name>
</gene>
<dbReference type="SUPFAM" id="SSF52540">
    <property type="entry name" value="P-loop containing nucleoside triphosphate hydrolases"/>
    <property type="match status" value="1"/>
</dbReference>
<dbReference type="PANTHER" id="PTHR42939:SF1">
    <property type="entry name" value="ABC TRANSPORTER ATP-BINDING PROTEIN ALBC-RELATED"/>
    <property type="match status" value="1"/>
</dbReference>
<dbReference type="GO" id="GO:0016887">
    <property type="term" value="F:ATP hydrolysis activity"/>
    <property type="evidence" value="ECO:0007669"/>
    <property type="project" value="InterPro"/>
</dbReference>
<comment type="caution">
    <text evidence="5">The sequence shown here is derived from an EMBL/GenBank/DDBJ whole genome shotgun (WGS) entry which is preliminary data.</text>
</comment>
<dbReference type="InterPro" id="IPR051782">
    <property type="entry name" value="ABC_Transporter_VariousFunc"/>
</dbReference>
<dbReference type="InterPro" id="IPR027417">
    <property type="entry name" value="P-loop_NTPase"/>
</dbReference>
<dbReference type="PROSITE" id="PS00211">
    <property type="entry name" value="ABC_TRANSPORTER_1"/>
    <property type="match status" value="1"/>
</dbReference>
<feature type="domain" description="ABC transporter" evidence="4">
    <location>
        <begin position="2"/>
        <end position="219"/>
    </location>
</feature>
<evidence type="ECO:0000259" key="4">
    <source>
        <dbReference type="PROSITE" id="PS50893"/>
    </source>
</evidence>
<name>A0A9W6R105_9PSEU</name>
<evidence type="ECO:0000256" key="2">
    <source>
        <dbReference type="ARBA" id="ARBA00022741"/>
    </source>
</evidence>
<dbReference type="Pfam" id="PF00005">
    <property type="entry name" value="ABC_tran"/>
    <property type="match status" value="1"/>
</dbReference>
<dbReference type="InterPro" id="IPR003593">
    <property type="entry name" value="AAA+_ATPase"/>
</dbReference>
<evidence type="ECO:0000256" key="3">
    <source>
        <dbReference type="ARBA" id="ARBA00022840"/>
    </source>
</evidence>
<dbReference type="InterPro" id="IPR003439">
    <property type="entry name" value="ABC_transporter-like_ATP-bd"/>
</dbReference>
<evidence type="ECO:0000256" key="1">
    <source>
        <dbReference type="ARBA" id="ARBA00022448"/>
    </source>
</evidence>
<protein>
    <submittedName>
        <fullName evidence="5">ABC transporter ATP-binding protein</fullName>
    </submittedName>
</protein>
<dbReference type="RefSeq" id="WP_027942319.1">
    <property type="nucleotide sequence ID" value="NZ_BSTI01000008.1"/>
</dbReference>
<dbReference type="Gene3D" id="3.40.50.300">
    <property type="entry name" value="P-loop containing nucleotide triphosphate hydrolases"/>
    <property type="match status" value="1"/>
</dbReference>
<keyword evidence="2" id="KW-0547">Nucleotide-binding</keyword>
<dbReference type="PANTHER" id="PTHR42939">
    <property type="entry name" value="ABC TRANSPORTER ATP-BINDING PROTEIN ALBC-RELATED"/>
    <property type="match status" value="1"/>
</dbReference>
<accession>A0A9W6R105</accession>
<keyword evidence="3 5" id="KW-0067">ATP-binding</keyword>
<keyword evidence="6" id="KW-1185">Reference proteome</keyword>
<organism evidence="5 6">
    <name type="scientific">Amycolatopsis taiwanensis</name>
    <dbReference type="NCBI Taxonomy" id="342230"/>
    <lineage>
        <taxon>Bacteria</taxon>
        <taxon>Bacillati</taxon>
        <taxon>Actinomycetota</taxon>
        <taxon>Actinomycetes</taxon>
        <taxon>Pseudonocardiales</taxon>
        <taxon>Pseudonocardiaceae</taxon>
        <taxon>Amycolatopsis</taxon>
    </lineage>
</organism>
<sequence length="250" mass="26515">MLRLAGVGKRYGRGALVLTDVNLEIAPGQVIGVVGANGSGKSTLLRIVGRLSRPSAGTVTGKPSVGYLPDRFPAASRMTALGYLRHLGRISNVSDVDKRAAELLERLKLAGGPGARLRELSKGNAQKVALAQALLPEPELLVLDEPWSGLDPAAHTVLAELLAEAKERGAGVVFAEHRDEFARAHATGVFELSDRTLKESGDEPKARLVLRNPGGRLITSTVPVNRSDAVLLQALQRGWSVVRVHTPAGK</sequence>
<dbReference type="GO" id="GO:0005524">
    <property type="term" value="F:ATP binding"/>
    <property type="evidence" value="ECO:0007669"/>
    <property type="project" value="UniProtKB-KW"/>
</dbReference>
<dbReference type="Proteomes" id="UP001165136">
    <property type="component" value="Unassembled WGS sequence"/>
</dbReference>